<dbReference type="EMBL" id="CM037029">
    <property type="protein sequence ID" value="KAH7652210.1"/>
    <property type="molecule type" value="Genomic_DNA"/>
</dbReference>
<dbReference type="Proteomes" id="UP000827976">
    <property type="component" value="Chromosome 19"/>
</dbReference>
<organism evidence="1 2">
    <name type="scientific">Dioscorea alata</name>
    <name type="common">Purple yam</name>
    <dbReference type="NCBI Taxonomy" id="55571"/>
    <lineage>
        <taxon>Eukaryota</taxon>
        <taxon>Viridiplantae</taxon>
        <taxon>Streptophyta</taxon>
        <taxon>Embryophyta</taxon>
        <taxon>Tracheophyta</taxon>
        <taxon>Spermatophyta</taxon>
        <taxon>Magnoliopsida</taxon>
        <taxon>Liliopsida</taxon>
        <taxon>Dioscoreales</taxon>
        <taxon>Dioscoreaceae</taxon>
        <taxon>Dioscorea</taxon>
    </lineage>
</organism>
<evidence type="ECO:0000313" key="1">
    <source>
        <dbReference type="EMBL" id="KAH7652210.1"/>
    </source>
</evidence>
<protein>
    <submittedName>
        <fullName evidence="1">Dihydrofolate reductase-like domain-containing protein</fullName>
    </submittedName>
</protein>
<sequence length="245" mass="27685">MSTTTMSISESSSSSSSSSSLQFNSFELITSLSFNKMASEENYDHANGHDHDHQPSEMMTCADEFFQDGHLLPLPPRLQTPRPCASSYKAQGSVLRWGFSSLTLKKDVDPFMAAAELVKKEDMPWRCSQPHRHHCRTMSMDQPFITSREEWKSYNQQMLPLNFNNMPRKMKIIGSVIESKASNGLRLVKDQVRIIVSAMKKKENESTGRLLVHHNRLGKQQVKKKINRDDASSTLGVEAGCVCLM</sequence>
<evidence type="ECO:0000313" key="2">
    <source>
        <dbReference type="Proteomes" id="UP000827976"/>
    </source>
</evidence>
<name>A0ACB7TW61_DIOAL</name>
<keyword evidence="2" id="KW-1185">Reference proteome</keyword>
<proteinExistence type="predicted"/>
<reference evidence="2" key="1">
    <citation type="journal article" date="2022" name="Nat. Commun.">
        <title>Chromosome evolution and the genetic basis of agronomically important traits in greater yam.</title>
        <authorList>
            <person name="Bredeson J.V."/>
            <person name="Lyons J.B."/>
            <person name="Oniyinde I.O."/>
            <person name="Okereke N.R."/>
            <person name="Kolade O."/>
            <person name="Nnabue I."/>
            <person name="Nwadili C.O."/>
            <person name="Hribova E."/>
            <person name="Parker M."/>
            <person name="Nwogha J."/>
            <person name="Shu S."/>
            <person name="Carlson J."/>
            <person name="Kariba R."/>
            <person name="Muthemba S."/>
            <person name="Knop K."/>
            <person name="Barton G.J."/>
            <person name="Sherwood A.V."/>
            <person name="Lopez-Montes A."/>
            <person name="Asiedu R."/>
            <person name="Jamnadass R."/>
            <person name="Muchugi A."/>
            <person name="Goodstein D."/>
            <person name="Egesi C.N."/>
            <person name="Featherston J."/>
            <person name="Asfaw A."/>
            <person name="Simpson G.G."/>
            <person name="Dolezel J."/>
            <person name="Hendre P.S."/>
            <person name="Van Deynze A."/>
            <person name="Kumar P.L."/>
            <person name="Obidiegwu J.E."/>
            <person name="Bhattacharjee R."/>
            <person name="Rokhsar D.S."/>
        </authorList>
    </citation>
    <scope>NUCLEOTIDE SEQUENCE [LARGE SCALE GENOMIC DNA]</scope>
    <source>
        <strain evidence="2">cv. TDa95/00328</strain>
    </source>
</reference>
<gene>
    <name evidence="1" type="ORF">IHE45_19G002000</name>
</gene>
<comment type="caution">
    <text evidence="1">The sequence shown here is derived from an EMBL/GenBank/DDBJ whole genome shotgun (WGS) entry which is preliminary data.</text>
</comment>
<accession>A0ACB7TW61</accession>